<dbReference type="Gene3D" id="1.10.1670.10">
    <property type="entry name" value="Helix-hairpin-Helix base-excision DNA repair enzymes (C-terminal)"/>
    <property type="match status" value="1"/>
</dbReference>
<evidence type="ECO:0000313" key="2">
    <source>
        <dbReference type="Proteomes" id="UP000297597"/>
    </source>
</evidence>
<accession>A0A4Y7RK59</accession>
<dbReference type="RefSeq" id="WP_134215121.1">
    <property type="nucleotide sequence ID" value="NZ_QFFZ01000050.1"/>
</dbReference>
<organism evidence="1 2">
    <name type="scientific">Pelotomaculum propionicicum</name>
    <dbReference type="NCBI Taxonomy" id="258475"/>
    <lineage>
        <taxon>Bacteria</taxon>
        <taxon>Bacillati</taxon>
        <taxon>Bacillota</taxon>
        <taxon>Clostridia</taxon>
        <taxon>Eubacteriales</taxon>
        <taxon>Desulfotomaculaceae</taxon>
        <taxon>Pelotomaculum</taxon>
    </lineage>
</organism>
<dbReference type="GO" id="GO:0006281">
    <property type="term" value="P:DNA repair"/>
    <property type="evidence" value="ECO:0007669"/>
    <property type="project" value="InterPro"/>
</dbReference>
<dbReference type="Proteomes" id="UP000297597">
    <property type="component" value="Unassembled WGS sequence"/>
</dbReference>
<evidence type="ECO:0008006" key="3">
    <source>
        <dbReference type="Google" id="ProtNLM"/>
    </source>
</evidence>
<dbReference type="EMBL" id="QFFZ01000050">
    <property type="protein sequence ID" value="TEB09365.1"/>
    <property type="molecule type" value="Genomic_DNA"/>
</dbReference>
<dbReference type="InterPro" id="IPR023170">
    <property type="entry name" value="HhH_base_excis_C"/>
</dbReference>
<protein>
    <recommendedName>
        <fullName evidence="3">DNA-(apurinic or apyrimidinic site) lyase</fullName>
    </recommendedName>
</protein>
<keyword evidence="2" id="KW-1185">Reference proteome</keyword>
<dbReference type="AlphaFoldDB" id="A0A4Y7RK59"/>
<sequence>MFDDKFIASAKKLISFISKNTFDSITQRTPYYHMGATITDSVLQAGLNYSHVVYPRILKLLKEFPDYKTTCDFIILMQIFPLNDLISWRNEKKLERIKKLSWFFYNNKIENEDQLATWLNDKNNLPKLAQIEGIGPKTIDYLKMLSGSQAIAVDRHLFKFLELANITVKTYQEANAIYCKVAEMLKISQYELDRKIWLFMSNSKA</sequence>
<dbReference type="InterPro" id="IPR011257">
    <property type="entry name" value="DNA_glycosylase"/>
</dbReference>
<dbReference type="SUPFAM" id="SSF48150">
    <property type="entry name" value="DNA-glycosylase"/>
    <property type="match status" value="1"/>
</dbReference>
<proteinExistence type="predicted"/>
<dbReference type="GO" id="GO:0003824">
    <property type="term" value="F:catalytic activity"/>
    <property type="evidence" value="ECO:0007669"/>
    <property type="project" value="InterPro"/>
</dbReference>
<dbReference type="Gene3D" id="1.10.340.30">
    <property type="entry name" value="Hypothetical protein, domain 2"/>
    <property type="match status" value="1"/>
</dbReference>
<comment type="caution">
    <text evidence="1">The sequence shown here is derived from an EMBL/GenBank/DDBJ whole genome shotgun (WGS) entry which is preliminary data.</text>
</comment>
<dbReference type="OrthoDB" id="12078at2"/>
<gene>
    <name evidence="1" type="ORF">Pmgp_03186</name>
</gene>
<evidence type="ECO:0000313" key="1">
    <source>
        <dbReference type="EMBL" id="TEB09365.1"/>
    </source>
</evidence>
<reference evidence="1 2" key="1">
    <citation type="journal article" date="2018" name="Environ. Microbiol.">
        <title>Novel energy conservation strategies and behaviour of Pelotomaculum schinkii driving syntrophic propionate catabolism.</title>
        <authorList>
            <person name="Hidalgo-Ahumada C.A.P."/>
            <person name="Nobu M.K."/>
            <person name="Narihiro T."/>
            <person name="Tamaki H."/>
            <person name="Liu W.T."/>
            <person name="Kamagata Y."/>
            <person name="Stams A.J.M."/>
            <person name="Imachi H."/>
            <person name="Sousa D.Z."/>
        </authorList>
    </citation>
    <scope>NUCLEOTIDE SEQUENCE [LARGE SCALE GENOMIC DNA]</scope>
    <source>
        <strain evidence="1 2">MGP</strain>
    </source>
</reference>
<name>A0A4Y7RK59_9FIRM</name>